<evidence type="ECO:0000313" key="1">
    <source>
        <dbReference type="EMBL" id="WMN16306.1"/>
    </source>
</evidence>
<accession>A0ABY9NCR4</accession>
<sequence length="74" mass="8499">MLPDIRHYLLNASVPWLTEKLTVLMRDDASGERLWSHQVDTYWLRVDLIGLAWLTVVAATLHRKGGRCREVAAL</sequence>
<dbReference type="Proteomes" id="UP001237292">
    <property type="component" value="Chromosome"/>
</dbReference>
<reference evidence="1 2" key="1">
    <citation type="journal article" date="2023" name="Access Microbiol">
        <title>The genome of a steinernematid-associated Pseudomonas piscis bacterium encodes the biosynthesis of insect toxins.</title>
        <authorList>
            <person name="Awori R.M."/>
            <person name="Hendre P."/>
            <person name="Amugune N.O."/>
        </authorList>
    </citation>
    <scope>NUCLEOTIDE SEQUENCE [LARGE SCALE GENOMIC DNA]</scope>
    <source>
        <strain evidence="1 2">75</strain>
    </source>
</reference>
<proteinExistence type="predicted"/>
<dbReference type="EMBL" id="CP133164">
    <property type="protein sequence ID" value="WMN16306.1"/>
    <property type="molecule type" value="Genomic_DNA"/>
</dbReference>
<evidence type="ECO:0000313" key="2">
    <source>
        <dbReference type="Proteomes" id="UP001237292"/>
    </source>
</evidence>
<name>A0ABY9NCR4_9PSED</name>
<dbReference type="RefSeq" id="WP_143494624.1">
    <property type="nucleotide sequence ID" value="NZ_CP133164.1"/>
</dbReference>
<keyword evidence="2" id="KW-1185">Reference proteome</keyword>
<gene>
    <name evidence="1" type="ORF">QL104_23590</name>
</gene>
<protein>
    <submittedName>
        <fullName evidence="1">Uncharacterized protein</fullName>
    </submittedName>
</protein>
<organism evidence="1 2">
    <name type="scientific">Pseudomonas piscis</name>
    <dbReference type="NCBI Taxonomy" id="2614538"/>
    <lineage>
        <taxon>Bacteria</taxon>
        <taxon>Pseudomonadati</taxon>
        <taxon>Pseudomonadota</taxon>
        <taxon>Gammaproteobacteria</taxon>
        <taxon>Pseudomonadales</taxon>
        <taxon>Pseudomonadaceae</taxon>
        <taxon>Pseudomonas</taxon>
    </lineage>
</organism>